<keyword evidence="3" id="KW-1185">Reference proteome</keyword>
<name>A0A2T7DMP7_9POAL</name>
<accession>A0A2T7DMP7</accession>
<protein>
    <submittedName>
        <fullName evidence="2">Uncharacterized protein</fullName>
    </submittedName>
</protein>
<proteinExistence type="predicted"/>
<dbReference type="EMBL" id="CM009753">
    <property type="protein sequence ID" value="PUZ56864.1"/>
    <property type="molecule type" value="Genomic_DNA"/>
</dbReference>
<evidence type="ECO:0000313" key="3">
    <source>
        <dbReference type="Proteomes" id="UP000244336"/>
    </source>
</evidence>
<reference evidence="2 3" key="1">
    <citation type="submission" date="2018-04" db="EMBL/GenBank/DDBJ databases">
        <title>WGS assembly of Panicum hallii var. hallii HAL2.</title>
        <authorList>
            <person name="Lovell J."/>
            <person name="Jenkins J."/>
            <person name="Lowry D."/>
            <person name="Mamidi S."/>
            <person name="Sreedasyam A."/>
            <person name="Weng X."/>
            <person name="Barry K."/>
            <person name="Bonette J."/>
            <person name="Campitelli B."/>
            <person name="Daum C."/>
            <person name="Gordon S."/>
            <person name="Gould B."/>
            <person name="Lipzen A."/>
            <person name="MacQueen A."/>
            <person name="Palacio-Mejia J."/>
            <person name="Plott C."/>
            <person name="Shakirov E."/>
            <person name="Shu S."/>
            <person name="Yoshinaga Y."/>
            <person name="Zane M."/>
            <person name="Rokhsar D."/>
            <person name="Grimwood J."/>
            <person name="Schmutz J."/>
            <person name="Juenger T."/>
        </authorList>
    </citation>
    <scope>NUCLEOTIDE SEQUENCE [LARGE SCALE GENOMIC DNA]</scope>
    <source>
        <strain evidence="3">cv. HAL2</strain>
    </source>
</reference>
<evidence type="ECO:0000256" key="1">
    <source>
        <dbReference type="SAM" id="MobiDB-lite"/>
    </source>
</evidence>
<feature type="compositionally biased region" description="Acidic residues" evidence="1">
    <location>
        <begin position="145"/>
        <end position="158"/>
    </location>
</feature>
<sequence>MVKGKEKENVEGDGSARERTITWDDDQTKFMFGWFIEFIKDQHAGFKLKKQHHFKCAEALNRQFNMGVSATQVERHLRHYKENWKFVASALAKSGNTFDATRSMVRVRRLLSKPIKFYNEMQELFRNSNADGSLAMDAANCMNDTQDDEDNDLNDDICNDFSNYAPPQDDLGDDSDTLPSPTNEQTSFLSQTGDELKKPAPAAPHMPNSDAILWQRLENMTLTTDQKLMVGTFLAHKDQKGMRGFLSGSAEMTFQSWVFKFLSDSGL</sequence>
<dbReference type="PANTHER" id="PTHR47906:SF5">
    <property type="entry name" value="OS05G0118600 PROTEIN"/>
    <property type="match status" value="1"/>
</dbReference>
<organism evidence="2 3">
    <name type="scientific">Panicum hallii var. hallii</name>
    <dbReference type="NCBI Taxonomy" id="1504633"/>
    <lineage>
        <taxon>Eukaryota</taxon>
        <taxon>Viridiplantae</taxon>
        <taxon>Streptophyta</taxon>
        <taxon>Embryophyta</taxon>
        <taxon>Tracheophyta</taxon>
        <taxon>Spermatophyta</taxon>
        <taxon>Magnoliopsida</taxon>
        <taxon>Liliopsida</taxon>
        <taxon>Poales</taxon>
        <taxon>Poaceae</taxon>
        <taxon>PACMAD clade</taxon>
        <taxon>Panicoideae</taxon>
        <taxon>Panicodae</taxon>
        <taxon>Paniceae</taxon>
        <taxon>Panicinae</taxon>
        <taxon>Panicum</taxon>
        <taxon>Panicum sect. Panicum</taxon>
    </lineage>
</organism>
<gene>
    <name evidence="2" type="ORF">GQ55_5G375500</name>
</gene>
<dbReference type="PANTHER" id="PTHR47906">
    <property type="entry name" value="OSJNBB0050O03.9 PROTEIN-RELATED"/>
    <property type="match status" value="1"/>
</dbReference>
<dbReference type="Gramene" id="PUZ56864">
    <property type="protein sequence ID" value="PUZ56864"/>
    <property type="gene ID" value="GQ55_5G375500"/>
</dbReference>
<evidence type="ECO:0000313" key="2">
    <source>
        <dbReference type="EMBL" id="PUZ56864.1"/>
    </source>
</evidence>
<feature type="compositionally biased region" description="Polar residues" evidence="1">
    <location>
        <begin position="177"/>
        <end position="193"/>
    </location>
</feature>
<dbReference type="AlphaFoldDB" id="A0A2T7DMP7"/>
<dbReference type="Proteomes" id="UP000244336">
    <property type="component" value="Chromosome 5"/>
</dbReference>
<dbReference type="OrthoDB" id="680825at2759"/>
<feature type="region of interest" description="Disordered" evidence="1">
    <location>
        <begin position="142"/>
        <end position="207"/>
    </location>
</feature>